<dbReference type="Proteomes" id="UP000659124">
    <property type="component" value="Unassembled WGS sequence"/>
</dbReference>
<dbReference type="EMBL" id="JACVFC010000003">
    <property type="protein sequence ID" value="MBC9932962.1"/>
    <property type="molecule type" value="Genomic_DNA"/>
</dbReference>
<keyword evidence="1" id="KW-0732">Signal</keyword>
<comment type="caution">
    <text evidence="2">The sequence shown here is derived from an EMBL/GenBank/DDBJ whole genome shotgun (WGS) entry which is preliminary data.</text>
</comment>
<sequence length="198" mass="22180">MTISKICAGLTLVLQLAIAGHVAAQTSSAPPVQDVSTALLTWVKHLNNDVEKYYKPEKGADLSQHLGGLKDDLQVYMKTRKKLSDSLFRNNIKPGKKDPDQLEDLKTKMSAVMGHMRDVSDLVSNDLRKEGDKLNEEMYEALYGQQPRYLSFLEAFLDGVEVTKKDLAVDGSVHYQRLEECIGVIASLKDKIDRKTKK</sequence>
<dbReference type="RefSeq" id="WP_188090089.1">
    <property type="nucleotide sequence ID" value="NZ_JACVFC010000003.1"/>
</dbReference>
<protein>
    <submittedName>
        <fullName evidence="2">Uncharacterized protein</fullName>
    </submittedName>
</protein>
<feature type="signal peptide" evidence="1">
    <location>
        <begin position="1"/>
        <end position="24"/>
    </location>
</feature>
<organism evidence="2 3">
    <name type="scientific">Chitinophaga qingshengii</name>
    <dbReference type="NCBI Taxonomy" id="1569794"/>
    <lineage>
        <taxon>Bacteria</taxon>
        <taxon>Pseudomonadati</taxon>
        <taxon>Bacteroidota</taxon>
        <taxon>Chitinophagia</taxon>
        <taxon>Chitinophagales</taxon>
        <taxon>Chitinophagaceae</taxon>
        <taxon>Chitinophaga</taxon>
    </lineage>
</organism>
<evidence type="ECO:0000313" key="2">
    <source>
        <dbReference type="EMBL" id="MBC9932962.1"/>
    </source>
</evidence>
<proteinExistence type="predicted"/>
<name>A0ABR7TR46_9BACT</name>
<keyword evidence="3" id="KW-1185">Reference proteome</keyword>
<feature type="chain" id="PRO_5045440626" evidence="1">
    <location>
        <begin position="25"/>
        <end position="198"/>
    </location>
</feature>
<evidence type="ECO:0000256" key="1">
    <source>
        <dbReference type="SAM" id="SignalP"/>
    </source>
</evidence>
<gene>
    <name evidence="2" type="ORF">ICL07_21415</name>
</gene>
<reference evidence="2 3" key="1">
    <citation type="submission" date="2020-09" db="EMBL/GenBank/DDBJ databases">
        <title>Genome sequences of type strains of Chitinophaga qingshengii and Chitinophaga varians.</title>
        <authorList>
            <person name="Kittiwongwattana C."/>
        </authorList>
    </citation>
    <scope>NUCLEOTIDE SEQUENCE [LARGE SCALE GENOMIC DNA]</scope>
    <source>
        <strain evidence="2 3">JCM 30026</strain>
    </source>
</reference>
<accession>A0ABR7TR46</accession>
<evidence type="ECO:0000313" key="3">
    <source>
        <dbReference type="Proteomes" id="UP000659124"/>
    </source>
</evidence>